<feature type="compositionally biased region" description="Low complexity" evidence="2">
    <location>
        <begin position="9"/>
        <end position="22"/>
    </location>
</feature>
<keyword evidence="1" id="KW-0560">Oxidoreductase</keyword>
<feature type="region of interest" description="Disordered" evidence="2">
    <location>
        <begin position="1"/>
        <end position="22"/>
    </location>
</feature>
<dbReference type="SUPFAM" id="SSF55347">
    <property type="entry name" value="Glyceraldehyde-3-phosphate dehydrogenase-like, C-terminal domain"/>
    <property type="match status" value="1"/>
</dbReference>
<dbReference type="PANTHER" id="PTHR43818:SF11">
    <property type="entry name" value="BCDNA.GH03377"/>
    <property type="match status" value="1"/>
</dbReference>
<protein>
    <submittedName>
        <fullName evidence="5">Oxidoreductase</fullName>
    </submittedName>
</protein>
<feature type="domain" description="GFO/IDH/MocA-like oxidoreductase" evidence="4">
    <location>
        <begin position="153"/>
        <end position="280"/>
    </location>
</feature>
<evidence type="ECO:0000259" key="3">
    <source>
        <dbReference type="Pfam" id="PF01408"/>
    </source>
</evidence>
<dbReference type="Pfam" id="PF01408">
    <property type="entry name" value="GFO_IDH_MocA"/>
    <property type="match status" value="1"/>
</dbReference>
<proteinExistence type="predicted"/>
<keyword evidence="6" id="KW-1185">Reference proteome</keyword>
<dbReference type="STRING" id="400092.PKOR_00255"/>
<dbReference type="HOGENOM" id="CLU_023194_1_4_10"/>
<evidence type="ECO:0000313" key="6">
    <source>
        <dbReference type="Proteomes" id="UP000033109"/>
    </source>
</evidence>
<dbReference type="Proteomes" id="UP000033109">
    <property type="component" value="Chromosome"/>
</dbReference>
<dbReference type="AlphaFoldDB" id="A0A0E3ZB96"/>
<evidence type="ECO:0000313" key="5">
    <source>
        <dbReference type="EMBL" id="AKD01868.1"/>
    </source>
</evidence>
<dbReference type="Gene3D" id="3.30.360.10">
    <property type="entry name" value="Dihydrodipicolinate Reductase, domain 2"/>
    <property type="match status" value="1"/>
</dbReference>
<dbReference type="GO" id="GO:0016491">
    <property type="term" value="F:oxidoreductase activity"/>
    <property type="evidence" value="ECO:0007669"/>
    <property type="project" value="UniProtKB-KW"/>
</dbReference>
<dbReference type="OrthoDB" id="9815825at2"/>
<dbReference type="InterPro" id="IPR050463">
    <property type="entry name" value="Gfo/Idh/MocA_oxidrdct_glycsds"/>
</dbReference>
<feature type="domain" description="Gfo/Idh/MocA-like oxidoreductase N-terminal" evidence="3">
    <location>
        <begin position="26"/>
        <end position="143"/>
    </location>
</feature>
<dbReference type="EMBL" id="CP009621">
    <property type="protein sequence ID" value="AKD01868.1"/>
    <property type="molecule type" value="Genomic_DNA"/>
</dbReference>
<dbReference type="InterPro" id="IPR000683">
    <property type="entry name" value="Gfo/Idh/MocA-like_OxRdtase_N"/>
</dbReference>
<dbReference type="PANTHER" id="PTHR43818">
    <property type="entry name" value="BCDNA.GH03377"/>
    <property type="match status" value="1"/>
</dbReference>
<evidence type="ECO:0000256" key="2">
    <source>
        <dbReference type="SAM" id="MobiDB-lite"/>
    </source>
</evidence>
<dbReference type="Pfam" id="PF22725">
    <property type="entry name" value="GFO_IDH_MocA_C3"/>
    <property type="match status" value="1"/>
</dbReference>
<evidence type="ECO:0000256" key="1">
    <source>
        <dbReference type="ARBA" id="ARBA00023002"/>
    </source>
</evidence>
<name>A0A0E3ZB96_9BACT</name>
<evidence type="ECO:0000259" key="4">
    <source>
        <dbReference type="Pfam" id="PF22725"/>
    </source>
</evidence>
<dbReference type="InterPro" id="IPR055170">
    <property type="entry name" value="GFO_IDH_MocA-like_dom"/>
</dbReference>
<dbReference type="InterPro" id="IPR036291">
    <property type="entry name" value="NAD(P)-bd_dom_sf"/>
</dbReference>
<accession>A0A0E3ZB96</accession>
<organism evidence="5 6">
    <name type="scientific">Pontibacter korlensis</name>
    <dbReference type="NCBI Taxonomy" id="400092"/>
    <lineage>
        <taxon>Bacteria</taxon>
        <taxon>Pseudomonadati</taxon>
        <taxon>Bacteroidota</taxon>
        <taxon>Cytophagia</taxon>
        <taxon>Cytophagales</taxon>
        <taxon>Hymenobacteraceae</taxon>
        <taxon>Pontibacter</taxon>
    </lineage>
</organism>
<dbReference type="Gene3D" id="3.40.50.720">
    <property type="entry name" value="NAD(P)-binding Rossmann-like Domain"/>
    <property type="match status" value="1"/>
</dbReference>
<dbReference type="SUPFAM" id="SSF51735">
    <property type="entry name" value="NAD(P)-binding Rossmann-fold domains"/>
    <property type="match status" value="1"/>
</dbReference>
<dbReference type="GO" id="GO:0000166">
    <property type="term" value="F:nucleotide binding"/>
    <property type="evidence" value="ECO:0007669"/>
    <property type="project" value="InterPro"/>
</dbReference>
<dbReference type="RefSeq" id="WP_084694664.1">
    <property type="nucleotide sequence ID" value="NZ_CBCSCY010000026.1"/>
</dbReference>
<reference evidence="5 6" key="1">
    <citation type="journal article" date="2015" name="Sci. Rep.">
        <title>Unraveling adaptation of Pontibacter korlensis to radiation and infertility in desert through complete genome and comparative transcriptomic analysis.</title>
        <authorList>
            <person name="Dai J."/>
            <person name="Dai W."/>
            <person name="Qiu C."/>
            <person name="Yang Z."/>
            <person name="Zhang Y."/>
            <person name="Zhou M."/>
            <person name="Zhang L."/>
            <person name="Fang C."/>
            <person name="Gao Q."/>
            <person name="Yang Q."/>
            <person name="Li X."/>
            <person name="Wang Z."/>
            <person name="Wang Z."/>
            <person name="Jia Z."/>
            <person name="Chen X."/>
        </authorList>
    </citation>
    <scope>NUCLEOTIDE SEQUENCE [LARGE SCALE GENOMIC DNA]</scope>
    <source>
        <strain evidence="5 6">X14-1T</strain>
    </source>
</reference>
<sequence length="350" mass="38052">MQETILDQAEALSASSSSKTSGAKPKFGFLGVGWIGRNRMEVIAKHKAGEVAYISDTAAQNASEALKSAPEAKQVSSLEAMLRKPELDGIVIATPSAFHAEQSTLALEAGKSVFCQKPLGRNVEETRRVVAAARSNNKLLGVDLSYRFTKAMQEVYKVVQSGELGQVYAIELVFHNAYGPDKAWFYEPKLSGGGCVIDLGVHLVDLALWSMNFPKVKQVHSQLFAKGKPIDICQGKVEDYAAANIELEGSTHMQLSCSWNLPAGQEAIISATFYGTNGGVAFKNVNGSFYDFVAERYYGTKTEQLCSPPDEWMGRAGVAWAARVAKGEGFNEEAEEYVKVAEVLDKIYGR</sequence>
<gene>
    <name evidence="5" type="ORF">PKOR_00255</name>
</gene>
<dbReference type="PATRIC" id="fig|400092.3.peg.56"/>
<dbReference type="KEGG" id="pko:PKOR_00255"/>